<protein>
    <submittedName>
        <fullName evidence="2">Uncharacterized protein</fullName>
    </submittedName>
</protein>
<keyword evidence="1" id="KW-0472">Membrane</keyword>
<evidence type="ECO:0000313" key="2">
    <source>
        <dbReference type="EMBL" id="MBX48933.1"/>
    </source>
</evidence>
<keyword evidence="1" id="KW-0812">Transmembrane</keyword>
<dbReference type="AlphaFoldDB" id="A0A2P2P2R4"/>
<evidence type="ECO:0000256" key="1">
    <source>
        <dbReference type="SAM" id="Phobius"/>
    </source>
</evidence>
<reference evidence="2" key="1">
    <citation type="submission" date="2018-02" db="EMBL/GenBank/DDBJ databases">
        <title>Rhizophora mucronata_Transcriptome.</title>
        <authorList>
            <person name="Meera S.P."/>
            <person name="Sreeshan A."/>
            <person name="Augustine A."/>
        </authorList>
    </citation>
    <scope>NUCLEOTIDE SEQUENCE</scope>
    <source>
        <tissue evidence="2">Leaf</tissue>
    </source>
</reference>
<proteinExistence type="predicted"/>
<feature type="transmembrane region" description="Helical" evidence="1">
    <location>
        <begin position="21"/>
        <end position="44"/>
    </location>
</feature>
<organism evidence="2">
    <name type="scientific">Rhizophora mucronata</name>
    <name type="common">Asiatic mangrove</name>
    <dbReference type="NCBI Taxonomy" id="61149"/>
    <lineage>
        <taxon>Eukaryota</taxon>
        <taxon>Viridiplantae</taxon>
        <taxon>Streptophyta</taxon>
        <taxon>Embryophyta</taxon>
        <taxon>Tracheophyta</taxon>
        <taxon>Spermatophyta</taxon>
        <taxon>Magnoliopsida</taxon>
        <taxon>eudicotyledons</taxon>
        <taxon>Gunneridae</taxon>
        <taxon>Pentapetalae</taxon>
        <taxon>rosids</taxon>
        <taxon>fabids</taxon>
        <taxon>Malpighiales</taxon>
        <taxon>Rhizophoraceae</taxon>
        <taxon>Rhizophora</taxon>
    </lineage>
</organism>
<accession>A0A2P2P2R4</accession>
<keyword evidence="1" id="KW-1133">Transmembrane helix</keyword>
<dbReference type="EMBL" id="GGEC01068449">
    <property type="protein sequence ID" value="MBX48933.1"/>
    <property type="molecule type" value="Transcribed_RNA"/>
</dbReference>
<name>A0A2P2P2R4_RHIMU</name>
<sequence length="46" mass="5198">MVILAWMCGLSKQLKFKCCICWMQAICIRACPAAFGPIFPILFWGS</sequence>